<organism evidence="4 5">
    <name type="scientific">Pieris brassicae</name>
    <name type="common">White butterfly</name>
    <name type="synonym">Large white butterfly</name>
    <dbReference type="NCBI Taxonomy" id="7116"/>
    <lineage>
        <taxon>Eukaryota</taxon>
        <taxon>Metazoa</taxon>
        <taxon>Ecdysozoa</taxon>
        <taxon>Arthropoda</taxon>
        <taxon>Hexapoda</taxon>
        <taxon>Insecta</taxon>
        <taxon>Pterygota</taxon>
        <taxon>Neoptera</taxon>
        <taxon>Endopterygota</taxon>
        <taxon>Lepidoptera</taxon>
        <taxon>Glossata</taxon>
        <taxon>Ditrysia</taxon>
        <taxon>Papilionoidea</taxon>
        <taxon>Pieridae</taxon>
        <taxon>Pierinae</taxon>
        <taxon>Pieris</taxon>
    </lineage>
</organism>
<proteinExistence type="inferred from homology"/>
<reference evidence="4" key="1">
    <citation type="submission" date="2022-05" db="EMBL/GenBank/DDBJ databases">
        <authorList>
            <person name="Okamura Y."/>
        </authorList>
    </citation>
    <scope>NUCLEOTIDE SEQUENCE</scope>
</reference>
<evidence type="ECO:0000256" key="1">
    <source>
        <dbReference type="ARBA" id="ARBA00005906"/>
    </source>
</evidence>
<dbReference type="GO" id="GO:0042600">
    <property type="term" value="C:egg chorion"/>
    <property type="evidence" value="ECO:0007669"/>
    <property type="project" value="InterPro"/>
</dbReference>
<gene>
    <name evidence="4" type="ORF">PIBRA_LOCUS8992</name>
</gene>
<evidence type="ECO:0000313" key="4">
    <source>
        <dbReference type="EMBL" id="CAH4032623.1"/>
    </source>
</evidence>
<dbReference type="GO" id="GO:0005213">
    <property type="term" value="F:structural constituent of egg chorion"/>
    <property type="evidence" value="ECO:0007669"/>
    <property type="project" value="InterPro"/>
</dbReference>
<dbReference type="Proteomes" id="UP001152562">
    <property type="component" value="Unassembled WGS sequence"/>
</dbReference>
<dbReference type="AlphaFoldDB" id="A0A9P0TSG8"/>
<evidence type="ECO:0000313" key="5">
    <source>
        <dbReference type="Proteomes" id="UP001152562"/>
    </source>
</evidence>
<name>A0A9P0TSG8_PIEBR</name>
<dbReference type="EMBL" id="CALOZG010000029">
    <property type="protein sequence ID" value="CAH4032623.1"/>
    <property type="molecule type" value="Genomic_DNA"/>
</dbReference>
<comment type="similarity">
    <text evidence="1 3">Belongs to the chorion protein family.</text>
</comment>
<protein>
    <submittedName>
        <fullName evidence="4">Uncharacterized protein</fullName>
    </submittedName>
</protein>
<evidence type="ECO:0000256" key="3">
    <source>
        <dbReference type="RuleBase" id="RU004378"/>
    </source>
</evidence>
<keyword evidence="5" id="KW-1185">Reference proteome</keyword>
<keyword evidence="2" id="KW-0677">Repeat</keyword>
<dbReference type="GO" id="GO:0007304">
    <property type="term" value="P:chorion-containing eggshell formation"/>
    <property type="evidence" value="ECO:0007669"/>
    <property type="project" value="InterPro"/>
</dbReference>
<dbReference type="InterPro" id="IPR002635">
    <property type="entry name" value="Chorion"/>
</dbReference>
<dbReference type="Pfam" id="PF01723">
    <property type="entry name" value="Chorion_1"/>
    <property type="match status" value="1"/>
</dbReference>
<comment type="caution">
    <text evidence="4">The sequence shown here is derived from an EMBL/GenBank/DDBJ whole genome shotgun (WGS) entry which is preliminary data.</text>
</comment>
<accession>A0A9P0TSG8</accession>
<evidence type="ECO:0000256" key="2">
    <source>
        <dbReference type="ARBA" id="ARBA00022737"/>
    </source>
</evidence>
<sequence length="162" mass="16285">MGLGMGYLLDTRESLCELRKDPFLLQAISGQCINNQAWAQPGYGQGWGPMAAPWISESYSPAMLSASNGCGLSVSSSSPIAPVGVSMASENAIEGPLAVAGQIPFLGAVQVDGALPTAGAGAISYGSGNGQVAMLAEDIAGSYGAVAPGFAGPYRGQCGAYY</sequence>